<gene>
    <name evidence="2" type="ORF">DIATSA_LOCUS4319</name>
</gene>
<reference evidence="2" key="2">
    <citation type="submission" date="2022-10" db="EMBL/GenBank/DDBJ databases">
        <authorList>
            <consortium name="ENA_rothamsted_submissions"/>
            <consortium name="culmorum"/>
            <person name="King R."/>
        </authorList>
    </citation>
    <scope>NUCLEOTIDE SEQUENCE</scope>
</reference>
<evidence type="ECO:0000256" key="1">
    <source>
        <dbReference type="SAM" id="MobiDB-lite"/>
    </source>
</evidence>
<reference evidence="2" key="1">
    <citation type="submission" date="2021-12" db="EMBL/GenBank/DDBJ databases">
        <authorList>
            <person name="King R."/>
        </authorList>
    </citation>
    <scope>NUCLEOTIDE SEQUENCE</scope>
</reference>
<proteinExistence type="predicted"/>
<dbReference type="Proteomes" id="UP001153714">
    <property type="component" value="Chromosome 15"/>
</dbReference>
<sequence>MNHNIKPVSEKLYLYKGKDKTNDIYVEYALQQHHIDGIRFLYKQYKTNKPGVILNNPHGYGNSLQVTLFLCAIKHLLDKPILILCDDGEEYNWLELFQRINEDNNVVVNASEPSVKKFIFIKNVTELIDFAQRSWSIIVVDSDALLKMKTVQSKLSADYKIWITHVDIKEHLQTFTLIYKWIYKNENFNAEVYKGKPGNPKDYISKTIELSSFLKDIVFKTANLTPFENPYENKVKCQQKVSEKNKDATGTKIKRSKRIIEETNTEKNKIAGVSAAKIPKVRNGELSTDNGVVSGLDNHKSDKEETDAMKIDSKHSDLDIENPIKKHMQEFNNFPNDSQHIKATMEYDTDSILDERDAQTFVYDDNNSKSNSMSISIDNNIPIKNMSQDSNEAYNLETQEFLNDSNKTTLLEDQNSNIDEEIIVSNIATSKQICNSNEIMEQVIDVDQNVSSPSVKRKDDNKTIGMSQNDKMESKNKPPNIDTQIAEHEDRIFKKFKGTFLDILF</sequence>
<dbReference type="OrthoDB" id="6819249at2759"/>
<organism evidence="2 3">
    <name type="scientific">Diatraea saccharalis</name>
    <name type="common">sugarcane borer</name>
    <dbReference type="NCBI Taxonomy" id="40085"/>
    <lineage>
        <taxon>Eukaryota</taxon>
        <taxon>Metazoa</taxon>
        <taxon>Ecdysozoa</taxon>
        <taxon>Arthropoda</taxon>
        <taxon>Hexapoda</taxon>
        <taxon>Insecta</taxon>
        <taxon>Pterygota</taxon>
        <taxon>Neoptera</taxon>
        <taxon>Endopterygota</taxon>
        <taxon>Lepidoptera</taxon>
        <taxon>Glossata</taxon>
        <taxon>Ditrysia</taxon>
        <taxon>Pyraloidea</taxon>
        <taxon>Crambidae</taxon>
        <taxon>Crambinae</taxon>
        <taxon>Diatraea</taxon>
    </lineage>
</organism>
<protein>
    <submittedName>
        <fullName evidence="2">Uncharacterized protein</fullName>
    </submittedName>
</protein>
<evidence type="ECO:0000313" key="2">
    <source>
        <dbReference type="EMBL" id="CAG9786365.1"/>
    </source>
</evidence>
<accession>A0A9N9QZB4</accession>
<evidence type="ECO:0000313" key="3">
    <source>
        <dbReference type="Proteomes" id="UP001153714"/>
    </source>
</evidence>
<dbReference type="EMBL" id="OU893346">
    <property type="protein sequence ID" value="CAG9786365.1"/>
    <property type="molecule type" value="Genomic_DNA"/>
</dbReference>
<dbReference type="AlphaFoldDB" id="A0A9N9QZB4"/>
<feature type="region of interest" description="Disordered" evidence="1">
    <location>
        <begin position="450"/>
        <end position="479"/>
    </location>
</feature>
<keyword evidence="3" id="KW-1185">Reference proteome</keyword>
<name>A0A9N9QZB4_9NEOP</name>